<dbReference type="PROSITE" id="PS00463">
    <property type="entry name" value="ZN2_CY6_FUNGAL_1"/>
    <property type="match status" value="1"/>
</dbReference>
<dbReference type="GO" id="GO:0008270">
    <property type="term" value="F:zinc ion binding"/>
    <property type="evidence" value="ECO:0007669"/>
    <property type="project" value="InterPro"/>
</dbReference>
<dbReference type="Pfam" id="PF00172">
    <property type="entry name" value="Zn_clus"/>
    <property type="match status" value="1"/>
</dbReference>
<name>W9NV29_FUSOX</name>
<dbReference type="PROSITE" id="PS50048">
    <property type="entry name" value="ZN2_CY6_FUNGAL_2"/>
    <property type="match status" value="1"/>
</dbReference>
<reference evidence="3" key="1">
    <citation type="submission" date="2011-10" db="EMBL/GenBank/DDBJ databases">
        <title>The Genome Sequence of Fusarium oxysporum HDV247.</title>
        <authorList>
            <consortium name="The Broad Institute Genome Sequencing Platform"/>
            <person name="Ma L.-J."/>
            <person name="Gale L.R."/>
            <person name="Schwartz D.C."/>
            <person name="Zhou S."/>
            <person name="Corby-Kistler H."/>
            <person name="Young S.K."/>
            <person name="Zeng Q."/>
            <person name="Gargeya S."/>
            <person name="Fitzgerald M."/>
            <person name="Haas B."/>
            <person name="Abouelleil A."/>
            <person name="Alvarado L."/>
            <person name="Arachchi H.M."/>
            <person name="Berlin A."/>
            <person name="Brown A."/>
            <person name="Chapman S.B."/>
            <person name="Chen Z."/>
            <person name="Dunbar C."/>
            <person name="Freedman E."/>
            <person name="Gearin G."/>
            <person name="Goldberg J."/>
            <person name="Griggs A."/>
            <person name="Gujja S."/>
            <person name="Heiman D."/>
            <person name="Howarth C."/>
            <person name="Larson L."/>
            <person name="Lui A."/>
            <person name="MacDonald P.J.P."/>
            <person name="Montmayeur A."/>
            <person name="Murphy C."/>
            <person name="Neiman D."/>
            <person name="Pearson M."/>
            <person name="Priest M."/>
            <person name="Roberts A."/>
            <person name="Saif S."/>
            <person name="Shea T."/>
            <person name="Shenoy N."/>
            <person name="Sisk P."/>
            <person name="Stolte C."/>
            <person name="Sykes S."/>
            <person name="Wortman J."/>
            <person name="Nusbaum C."/>
            <person name="Birren B."/>
        </authorList>
    </citation>
    <scope>NUCLEOTIDE SEQUENCE [LARGE SCALE GENOMIC DNA]</scope>
    <source>
        <strain evidence="3">HDV247</strain>
    </source>
</reference>
<evidence type="ECO:0000256" key="1">
    <source>
        <dbReference type="ARBA" id="ARBA00023242"/>
    </source>
</evidence>
<dbReference type="SMART" id="SM00066">
    <property type="entry name" value="GAL4"/>
    <property type="match status" value="1"/>
</dbReference>
<dbReference type="SUPFAM" id="SSF57701">
    <property type="entry name" value="Zn2/Cys6 DNA-binding domain"/>
    <property type="match status" value="1"/>
</dbReference>
<protein>
    <recommendedName>
        <fullName evidence="2">Zn(2)-C6 fungal-type domain-containing protein</fullName>
    </recommendedName>
</protein>
<dbReference type="InterPro" id="IPR052783">
    <property type="entry name" value="Metabolic/Drug-Res_Regulator"/>
</dbReference>
<proteinExistence type="predicted"/>
<dbReference type="PANTHER" id="PTHR47655">
    <property type="entry name" value="QUINIC ACID UTILIZATION ACTIVATOR"/>
    <property type="match status" value="1"/>
</dbReference>
<dbReference type="AlphaFoldDB" id="W9NV29"/>
<dbReference type="EMBL" id="JH650984">
    <property type="protein sequence ID" value="EXA33817.1"/>
    <property type="molecule type" value="Genomic_DNA"/>
</dbReference>
<evidence type="ECO:0000313" key="3">
    <source>
        <dbReference type="EMBL" id="EXA33817.1"/>
    </source>
</evidence>
<gene>
    <name evidence="3" type="ORF">FOVG_15117</name>
</gene>
<evidence type="ECO:0000259" key="2">
    <source>
        <dbReference type="PROSITE" id="PS50048"/>
    </source>
</evidence>
<keyword evidence="1" id="KW-0539">Nucleus</keyword>
<dbReference type="PANTHER" id="PTHR47655:SF2">
    <property type="entry name" value="QUINIC ACID UTILIZATION ACTIVATOR"/>
    <property type="match status" value="1"/>
</dbReference>
<dbReference type="Proteomes" id="UP000030751">
    <property type="component" value="Unassembled WGS sequence"/>
</dbReference>
<dbReference type="Gene3D" id="4.10.240.10">
    <property type="entry name" value="Zn(2)-C6 fungal-type DNA-binding domain"/>
    <property type="match status" value="1"/>
</dbReference>
<dbReference type="GO" id="GO:0045944">
    <property type="term" value="P:positive regulation of transcription by RNA polymerase II"/>
    <property type="evidence" value="ECO:0007669"/>
    <property type="project" value="TreeGrafter"/>
</dbReference>
<dbReference type="CDD" id="cd00067">
    <property type="entry name" value="GAL4"/>
    <property type="match status" value="1"/>
</dbReference>
<organism evidence="3">
    <name type="scientific">Fusarium oxysporum f. sp. pisi HDV247</name>
    <dbReference type="NCBI Taxonomy" id="1080344"/>
    <lineage>
        <taxon>Eukaryota</taxon>
        <taxon>Fungi</taxon>
        <taxon>Dikarya</taxon>
        <taxon>Ascomycota</taxon>
        <taxon>Pezizomycotina</taxon>
        <taxon>Sordariomycetes</taxon>
        <taxon>Hypocreomycetidae</taxon>
        <taxon>Hypocreales</taxon>
        <taxon>Nectriaceae</taxon>
        <taxon>Fusarium</taxon>
        <taxon>Fusarium oxysporum species complex</taxon>
    </lineage>
</organism>
<reference evidence="3" key="2">
    <citation type="submission" date="2012-05" db="EMBL/GenBank/DDBJ databases">
        <title>Annotation of the Genome Sequence of Fusarium oxysporum HDV247.</title>
        <authorList>
            <consortium name="The Broad Institute Genomics Platform"/>
            <person name="Ma L.-J."/>
            <person name="Corby-Kistler H."/>
            <person name="Broz K."/>
            <person name="Gale L.R."/>
            <person name="Jonkers W."/>
            <person name="O'Donnell K."/>
            <person name="Ploetz R."/>
            <person name="Steinberg C."/>
            <person name="Schwartz D.C."/>
            <person name="VanEtten H."/>
            <person name="Zhou S."/>
            <person name="Young S.K."/>
            <person name="Zeng Q."/>
            <person name="Gargeya S."/>
            <person name="Fitzgerald M."/>
            <person name="Abouelleil A."/>
            <person name="Alvarado L."/>
            <person name="Chapman S.B."/>
            <person name="Gainer-Dewar J."/>
            <person name="Goldberg J."/>
            <person name="Griggs A."/>
            <person name="Gujja S."/>
            <person name="Hansen M."/>
            <person name="Howarth C."/>
            <person name="Imamovic A."/>
            <person name="Ireland A."/>
            <person name="Larimer J."/>
            <person name="McCowan C."/>
            <person name="Murphy C."/>
            <person name="Pearson M."/>
            <person name="Poon T.W."/>
            <person name="Priest M."/>
            <person name="Roberts A."/>
            <person name="Saif S."/>
            <person name="Shea T."/>
            <person name="Sykes S."/>
            <person name="Wortman J."/>
            <person name="Nusbaum C."/>
            <person name="Birren B."/>
        </authorList>
    </citation>
    <scope>NUCLEOTIDE SEQUENCE</scope>
    <source>
        <strain evidence="3">HDV247</strain>
    </source>
</reference>
<feature type="domain" description="Zn(2)-C6 fungal-type" evidence="2">
    <location>
        <begin position="23"/>
        <end position="53"/>
    </location>
</feature>
<accession>W9NV29</accession>
<sequence length="113" mass="12480">MDDNSLDIGHDTRITKRRRVTLACNFCRTKKIKCDGAEPKCSTCNLYGAACDYPQLSRKHGVPAGQLQHLLRHQATTEFLLGYLLSQVADIEGAAKSALECLEGDSRADNDRV</sequence>
<dbReference type="InterPro" id="IPR036864">
    <property type="entry name" value="Zn2-C6_fun-type_DNA-bd_sf"/>
</dbReference>
<dbReference type="OrthoDB" id="2534600at2759"/>
<dbReference type="HOGENOM" id="CLU_2133611_0_0_1"/>
<dbReference type="InterPro" id="IPR001138">
    <property type="entry name" value="Zn2Cys6_DnaBD"/>
</dbReference>
<dbReference type="GO" id="GO:0000981">
    <property type="term" value="F:DNA-binding transcription factor activity, RNA polymerase II-specific"/>
    <property type="evidence" value="ECO:0007669"/>
    <property type="project" value="InterPro"/>
</dbReference>